<evidence type="ECO:0000313" key="14">
    <source>
        <dbReference type="EMBL" id="OXA60205.1"/>
    </source>
</evidence>
<feature type="transmembrane region" description="Helical" evidence="12">
    <location>
        <begin position="809"/>
        <end position="830"/>
    </location>
</feature>
<evidence type="ECO:0000256" key="12">
    <source>
        <dbReference type="SAM" id="Phobius"/>
    </source>
</evidence>
<dbReference type="GO" id="GO:0051453">
    <property type="term" value="P:regulation of intracellular pH"/>
    <property type="evidence" value="ECO:0007669"/>
    <property type="project" value="TreeGrafter"/>
</dbReference>
<feature type="transmembrane region" description="Helical" evidence="12">
    <location>
        <begin position="459"/>
        <end position="476"/>
    </location>
</feature>
<dbReference type="InterPro" id="IPR018490">
    <property type="entry name" value="cNMP-bd_dom_sf"/>
</dbReference>
<evidence type="ECO:0000256" key="11">
    <source>
        <dbReference type="SAM" id="MobiDB-lite"/>
    </source>
</evidence>
<dbReference type="GO" id="GO:0015386">
    <property type="term" value="F:potassium:proton antiporter activity"/>
    <property type="evidence" value="ECO:0007669"/>
    <property type="project" value="TreeGrafter"/>
</dbReference>
<dbReference type="SUPFAM" id="SSF81324">
    <property type="entry name" value="Voltage-gated potassium channels"/>
    <property type="match status" value="1"/>
</dbReference>
<evidence type="ECO:0000256" key="10">
    <source>
        <dbReference type="SAM" id="Coils"/>
    </source>
</evidence>
<keyword evidence="9" id="KW-0739">Sodium transport</keyword>
<dbReference type="InterPro" id="IPR027359">
    <property type="entry name" value="Volt_channel_dom_sf"/>
</dbReference>
<evidence type="ECO:0000256" key="1">
    <source>
        <dbReference type="ARBA" id="ARBA00004651"/>
    </source>
</evidence>
<reference evidence="14 15" key="1">
    <citation type="submission" date="2015-12" db="EMBL/GenBank/DDBJ databases">
        <title>The genome of Folsomia candida.</title>
        <authorList>
            <person name="Faddeeva A."/>
            <person name="Derks M.F."/>
            <person name="Anvar Y."/>
            <person name="Smit S."/>
            <person name="Van Straalen N."/>
            <person name="Roelofs D."/>
        </authorList>
    </citation>
    <scope>NUCLEOTIDE SEQUENCE [LARGE SCALE GENOMIC DNA]</scope>
    <source>
        <strain evidence="14 15">VU population</strain>
        <tissue evidence="14">Whole body</tissue>
    </source>
</reference>
<dbReference type="Gene3D" id="1.20.120.350">
    <property type="entry name" value="Voltage-gated potassium channels. Chain C"/>
    <property type="match status" value="1"/>
</dbReference>
<keyword evidence="2" id="KW-0813">Transport</keyword>
<dbReference type="GO" id="GO:0005216">
    <property type="term" value="F:monoatomic ion channel activity"/>
    <property type="evidence" value="ECO:0007669"/>
    <property type="project" value="InterPro"/>
</dbReference>
<dbReference type="PANTHER" id="PTHR10110">
    <property type="entry name" value="SODIUM/HYDROGEN EXCHANGER"/>
    <property type="match status" value="1"/>
</dbReference>
<feature type="transmembrane region" description="Helical" evidence="12">
    <location>
        <begin position="318"/>
        <end position="338"/>
    </location>
</feature>
<name>A0A226ERE5_FOLCA</name>
<dbReference type="SUPFAM" id="SSF51206">
    <property type="entry name" value="cAMP-binding domain-like"/>
    <property type="match status" value="1"/>
</dbReference>
<feature type="transmembrane region" description="Helical" evidence="12">
    <location>
        <begin position="390"/>
        <end position="411"/>
    </location>
</feature>
<feature type="transmembrane region" description="Helical" evidence="12">
    <location>
        <begin position="359"/>
        <end position="378"/>
    </location>
</feature>
<keyword evidence="10" id="KW-0175">Coiled coil</keyword>
<feature type="compositionally biased region" description="Basic and acidic residues" evidence="11">
    <location>
        <begin position="1310"/>
        <end position="1327"/>
    </location>
</feature>
<evidence type="ECO:0000256" key="7">
    <source>
        <dbReference type="ARBA" id="ARBA00023065"/>
    </source>
</evidence>
<gene>
    <name evidence="14" type="ORF">Fcan01_04355</name>
</gene>
<feature type="domain" description="Cyclic nucleotide-binding" evidence="13">
    <location>
        <begin position="1072"/>
        <end position="1153"/>
    </location>
</feature>
<accession>A0A226ERE5</accession>
<evidence type="ECO:0000256" key="4">
    <source>
        <dbReference type="ARBA" id="ARBA00022692"/>
    </source>
</evidence>
<protein>
    <submittedName>
        <fullName evidence="14">Sodium/hydrogen exchanger 7</fullName>
    </submittedName>
</protein>
<feature type="transmembrane region" description="Helical" evidence="12">
    <location>
        <begin position="137"/>
        <end position="154"/>
    </location>
</feature>
<comment type="caution">
    <text evidence="14">The sequence shown here is derived from an EMBL/GenBank/DDBJ whole genome shotgun (WGS) entry which is preliminary data.</text>
</comment>
<sequence>MRLDAWVKRVLSVILLVLTGWMTFTEASMNGRRFIFGQVIKEFEMIHTDDFCEKNAKGASQCARMNANYLKVYCSLFATIAWGGAVRTVIKTFQLSIPYTVVLLITGLVLGLGSRVDAHFCETWSMFTKFARTPPELILYIFLPLLIFESAFSMKSHVFMTNFLSISVVALPGMLLSTLFTALACRQFMASYAWTFAQAGLFGAIISATDPVAVVAILRELGTSENLSVMIEGESLLNDGVAILLFHILKEAVEDPDVSGHPYHIFITFVKIAIGGPTFGYAMGKVAIWCLTMIFNDAATEITITLVAAYLTYFVGEFYLGVSGVMAVVLLGVTINAGSTCISPEVMHTMHIFWEMMSFLANTVLFVILGIVISETAINSFENEDGLNLIGLYITLNLIRLVMLFVLSPILRRVGYDANWKNLTVMMWGGLRGAVGVCLALEVYRSKKICMYTRVGPKFLLHTAGIVILTLIINGSTTKSLLDYLGVTTLSLGKLHDMAHVVRNLTAARVRTIIALKHDRFLADANWEIVHRFTHIQDPYANNTKKGNAKKEAAAAQKQQNENKAENLIDASAILNEKLITGGFLSSARLKFTQSSTNVPINEKLAADRPIIELKSEPSLLLIHQGKIKRPTTLTPSSSSKTLLAVDAGLDNEFGSDSDDDHLDMDDPEAKKLMEESRSRVLKSMKISCWTQYEKGALSEEGVKVLVGAIEAKEDMHLKMIHVKDLNDHWEIKGVIAWLRNKIIEMTTGEVKPTKPKAKWRHPFYWLTTQPWFHGIIYFVIFVNLAPIIFETVLLATNREAKPGPERDFLFISTITFTTIYFFEFLFKIIGRGITDYCNSRWNLLDFFVLLVSLAEFGIAIGTRGWTRSDTDNLNSENLIFFKIIRVVRFVRLLRWARPILPKFTRIIEIRVNARLFKGYDIGTGYIRCLEDALRLLPTIITNKMICRKFRNLLDADRLEAVRELLKLQMDHSGVVVAVKTRHASRAICGYMKEELETMKLEGLLEEKEFDLLTSKIDGNLKKLWASPNKLKLSSIDFMIETLPWLVGNDEMIAFFKETHILKAYMEGDELDGSAGIYLITSGMVKLRYTPTRNIINNLTEHGIFPNAEFLMDFSFASTQLDFMGLGGIIGEYGFISKLPRAASIMCATDVEVVFWSNPILENGLSHFNDPHDSLEGRLWRSWGIKMAAEFLHTTAQYGSWSSDKIRAHLEQGVVPIGKNFNSIEVPEYIEEVILIQGELINDTTTEVAIAPALVPPTWTRIGQRPGSAVEPRLIIICQEDHLDTLNDSASQTSLDKVILHGPGVAMGLKDHESDHLLSKKSNERRRSVPYLSANRSSGGRRKSTLEAQIKGVVKRTLTKSKPSDVRDFPKD</sequence>
<dbReference type="Proteomes" id="UP000198287">
    <property type="component" value="Unassembled WGS sequence"/>
</dbReference>
<keyword evidence="4 12" id="KW-0812">Transmembrane</keyword>
<feature type="region of interest" description="Disordered" evidence="11">
    <location>
        <begin position="1310"/>
        <end position="1372"/>
    </location>
</feature>
<dbReference type="GO" id="GO:0005886">
    <property type="term" value="C:plasma membrane"/>
    <property type="evidence" value="ECO:0007669"/>
    <property type="project" value="UniProtKB-SubCell"/>
</dbReference>
<dbReference type="Pfam" id="PF00520">
    <property type="entry name" value="Ion_trans"/>
    <property type="match status" value="1"/>
</dbReference>
<evidence type="ECO:0000313" key="15">
    <source>
        <dbReference type="Proteomes" id="UP000198287"/>
    </source>
</evidence>
<feature type="transmembrane region" description="Helical" evidence="12">
    <location>
        <begin position="842"/>
        <end position="866"/>
    </location>
</feature>
<proteinExistence type="predicted"/>
<keyword evidence="5 12" id="KW-1133">Transmembrane helix</keyword>
<dbReference type="PROSITE" id="PS50042">
    <property type="entry name" value="CNMP_BINDING_3"/>
    <property type="match status" value="1"/>
</dbReference>
<evidence type="ECO:0000256" key="9">
    <source>
        <dbReference type="ARBA" id="ARBA00023201"/>
    </source>
</evidence>
<dbReference type="EMBL" id="LNIX01000002">
    <property type="protein sequence ID" value="OXA60205.1"/>
    <property type="molecule type" value="Genomic_DNA"/>
</dbReference>
<feature type="transmembrane region" description="Helical" evidence="12">
    <location>
        <begin position="6"/>
        <end position="24"/>
    </location>
</feature>
<feature type="transmembrane region" description="Helical" evidence="12">
    <location>
        <begin position="96"/>
        <end position="116"/>
    </location>
</feature>
<keyword evidence="8 12" id="KW-0472">Membrane</keyword>
<feature type="transmembrane region" description="Helical" evidence="12">
    <location>
        <begin position="160"/>
        <end position="184"/>
    </location>
</feature>
<evidence type="ECO:0000256" key="8">
    <source>
        <dbReference type="ARBA" id="ARBA00023136"/>
    </source>
</evidence>
<evidence type="ECO:0000256" key="5">
    <source>
        <dbReference type="ARBA" id="ARBA00022989"/>
    </source>
</evidence>
<evidence type="ECO:0000259" key="13">
    <source>
        <dbReference type="PROSITE" id="PS50042"/>
    </source>
</evidence>
<feature type="transmembrane region" description="Helical" evidence="12">
    <location>
        <begin position="764"/>
        <end position="789"/>
    </location>
</feature>
<evidence type="ECO:0000256" key="6">
    <source>
        <dbReference type="ARBA" id="ARBA00023053"/>
    </source>
</evidence>
<dbReference type="InterPro" id="IPR014710">
    <property type="entry name" value="RmlC-like_jellyroll"/>
</dbReference>
<dbReference type="Pfam" id="PF00999">
    <property type="entry name" value="Na_H_Exchanger"/>
    <property type="match status" value="1"/>
</dbReference>
<dbReference type="InterPro" id="IPR006153">
    <property type="entry name" value="Cation/H_exchanger_TM"/>
</dbReference>
<dbReference type="InterPro" id="IPR018422">
    <property type="entry name" value="Cation/H_exchanger_CPA1"/>
</dbReference>
<feature type="transmembrane region" description="Helical" evidence="12">
    <location>
        <begin position="423"/>
        <end position="444"/>
    </location>
</feature>
<feature type="transmembrane region" description="Helical" evidence="12">
    <location>
        <begin position="70"/>
        <end position="90"/>
    </location>
</feature>
<keyword evidence="15" id="KW-1185">Reference proteome</keyword>
<keyword evidence="3" id="KW-1003">Cell membrane</keyword>
<comment type="subcellular location">
    <subcellularLocation>
        <location evidence="1">Cell membrane</location>
        <topology evidence="1">Multi-pass membrane protein</topology>
    </subcellularLocation>
</comment>
<dbReference type="Gene3D" id="2.60.120.10">
    <property type="entry name" value="Jelly Rolls"/>
    <property type="match status" value="1"/>
</dbReference>
<dbReference type="OrthoDB" id="441412at2759"/>
<feature type="coiled-coil region" evidence="10">
    <location>
        <begin position="548"/>
        <end position="578"/>
    </location>
</feature>
<dbReference type="OMA" id="RVVTFDC"/>
<feature type="compositionally biased region" description="Basic and acidic residues" evidence="11">
    <location>
        <begin position="1362"/>
        <end position="1372"/>
    </location>
</feature>
<organism evidence="14 15">
    <name type="scientific">Folsomia candida</name>
    <name type="common">Springtail</name>
    <dbReference type="NCBI Taxonomy" id="158441"/>
    <lineage>
        <taxon>Eukaryota</taxon>
        <taxon>Metazoa</taxon>
        <taxon>Ecdysozoa</taxon>
        <taxon>Arthropoda</taxon>
        <taxon>Hexapoda</taxon>
        <taxon>Collembola</taxon>
        <taxon>Entomobryomorpha</taxon>
        <taxon>Isotomoidea</taxon>
        <taxon>Isotomidae</taxon>
        <taxon>Proisotominae</taxon>
        <taxon>Folsomia</taxon>
    </lineage>
</organism>
<dbReference type="GO" id="GO:0015385">
    <property type="term" value="F:sodium:proton antiporter activity"/>
    <property type="evidence" value="ECO:0007669"/>
    <property type="project" value="InterPro"/>
</dbReference>
<feature type="transmembrane region" description="Helical" evidence="12">
    <location>
        <begin position="196"/>
        <end position="218"/>
    </location>
</feature>
<keyword evidence="6" id="KW-0915">Sodium</keyword>
<dbReference type="GO" id="GO:0098719">
    <property type="term" value="P:sodium ion import across plasma membrane"/>
    <property type="evidence" value="ECO:0007669"/>
    <property type="project" value="TreeGrafter"/>
</dbReference>
<keyword evidence="7" id="KW-0406">Ion transport</keyword>
<dbReference type="InterPro" id="IPR000595">
    <property type="entry name" value="cNMP-bd_dom"/>
</dbReference>
<dbReference type="PANTHER" id="PTHR10110:SF86">
    <property type="entry name" value="SODIUM_HYDROGEN EXCHANGER 7"/>
    <property type="match status" value="1"/>
</dbReference>
<evidence type="ECO:0000256" key="3">
    <source>
        <dbReference type="ARBA" id="ARBA00022475"/>
    </source>
</evidence>
<dbReference type="Gene3D" id="6.10.140.1330">
    <property type="match status" value="1"/>
</dbReference>
<evidence type="ECO:0000256" key="2">
    <source>
        <dbReference type="ARBA" id="ARBA00022448"/>
    </source>
</evidence>
<dbReference type="InterPro" id="IPR005821">
    <property type="entry name" value="Ion_trans_dom"/>
</dbReference>